<accession>A0A0H5QPB8</accession>
<evidence type="ECO:0000313" key="1">
    <source>
        <dbReference type="EMBL" id="CRZ03950.1"/>
    </source>
</evidence>
<organism evidence="1">
    <name type="scientific">Spongospora subterranea</name>
    <dbReference type="NCBI Taxonomy" id="70186"/>
    <lineage>
        <taxon>Eukaryota</taxon>
        <taxon>Sar</taxon>
        <taxon>Rhizaria</taxon>
        <taxon>Endomyxa</taxon>
        <taxon>Phytomyxea</taxon>
        <taxon>Plasmodiophorida</taxon>
        <taxon>Plasmodiophoridae</taxon>
        <taxon>Spongospora</taxon>
    </lineage>
</organism>
<reference evidence="1" key="1">
    <citation type="submission" date="2015-04" db="EMBL/GenBank/DDBJ databases">
        <title>The genome sequence of the plant pathogenic Rhizarian Plasmodiophora brassicae reveals insights in its biotrophic life cycle and the origin of chitin synthesis.</title>
        <authorList>
            <person name="Schwelm A."/>
            <person name="Fogelqvist J."/>
            <person name="Knaust A."/>
            <person name="Julke S."/>
            <person name="Lilja T."/>
            <person name="Dhandapani V."/>
            <person name="Bonilla-Rosso G."/>
            <person name="Karlsson M."/>
            <person name="Shevchenko A."/>
            <person name="Choi S.R."/>
            <person name="Kim H.G."/>
            <person name="Park J.Y."/>
            <person name="Lim Y.P."/>
            <person name="Ludwig-Muller J."/>
            <person name="Dixelius C."/>
        </authorList>
    </citation>
    <scope>NUCLEOTIDE SEQUENCE</scope>
    <source>
        <tissue evidence="1">Potato root galls</tissue>
    </source>
</reference>
<dbReference type="EMBL" id="HACM01003508">
    <property type="protein sequence ID" value="CRZ03950.1"/>
    <property type="molecule type" value="Transcribed_RNA"/>
</dbReference>
<dbReference type="AlphaFoldDB" id="A0A0H5QPB8"/>
<proteinExistence type="predicted"/>
<feature type="non-terminal residue" evidence="1">
    <location>
        <position position="1"/>
    </location>
</feature>
<name>A0A0H5QPB8_9EUKA</name>
<sequence>RHQCVLQNNQIGVMNHFVMASARQLPAYVKARLRNSSGSVVIDTTGDNSYLIQSDRQQLKYVLVFRNNELKRSRSVCRDRDIARPLRVSNIQLHGNSRKLQRPPIIQRILDSLPVIIYAPESESDENQCTSFAPPVLIHG</sequence>
<protein>
    <submittedName>
        <fullName evidence="1">Uncharacterized protein</fullName>
    </submittedName>
</protein>